<name>A0AAW8DNE8_9MICC</name>
<feature type="region of interest" description="Disordered" evidence="1">
    <location>
        <begin position="1"/>
        <end position="31"/>
    </location>
</feature>
<reference evidence="2 4" key="1">
    <citation type="submission" date="2023-07" db="EMBL/GenBank/DDBJ databases">
        <title>Sorghum-associated microbial communities from plants grown in Nebraska, USA.</title>
        <authorList>
            <person name="Schachtman D."/>
        </authorList>
    </citation>
    <scope>NUCLEOTIDE SEQUENCE</scope>
    <source>
        <strain evidence="2">DS1006</strain>
        <strain evidence="3 4">DS1016</strain>
    </source>
</reference>
<gene>
    <name evidence="2" type="ORF">J2S90_004762</name>
    <name evidence="3" type="ORF">J2S93_004437</name>
</gene>
<evidence type="ECO:0000313" key="3">
    <source>
        <dbReference type="EMBL" id="MDQ0182978.1"/>
    </source>
</evidence>
<dbReference type="AlphaFoldDB" id="A0AAW8DNE8"/>
<accession>A0AAW8DNE8</accession>
<comment type="caution">
    <text evidence="2">The sequence shown here is derived from an EMBL/GenBank/DDBJ whole genome shotgun (WGS) entry which is preliminary data.</text>
</comment>
<dbReference type="EMBL" id="JAUSTF010000018">
    <property type="protein sequence ID" value="MDQ0182978.1"/>
    <property type="molecule type" value="Genomic_DNA"/>
</dbReference>
<proteinExistence type="predicted"/>
<keyword evidence="4" id="KW-1185">Reference proteome</keyword>
<evidence type="ECO:0000313" key="4">
    <source>
        <dbReference type="Proteomes" id="UP001230951"/>
    </source>
</evidence>
<evidence type="ECO:0000313" key="2">
    <source>
        <dbReference type="EMBL" id="MDP9907767.1"/>
    </source>
</evidence>
<protein>
    <submittedName>
        <fullName evidence="2">Uncharacterized protein</fullName>
    </submittedName>
</protein>
<dbReference type="Proteomes" id="UP001242995">
    <property type="component" value="Unassembled WGS sequence"/>
</dbReference>
<dbReference type="Proteomes" id="UP001230951">
    <property type="component" value="Unassembled WGS sequence"/>
</dbReference>
<dbReference type="RefSeq" id="WP_306964542.1">
    <property type="nucleotide sequence ID" value="NZ_JAUSRG010000026.1"/>
</dbReference>
<organism evidence="2 5">
    <name type="scientific">Arthrobacter bambusae</name>
    <dbReference type="NCBI Taxonomy" id="1338426"/>
    <lineage>
        <taxon>Bacteria</taxon>
        <taxon>Bacillati</taxon>
        <taxon>Actinomycetota</taxon>
        <taxon>Actinomycetes</taxon>
        <taxon>Micrococcales</taxon>
        <taxon>Micrococcaceae</taxon>
        <taxon>Arthrobacter</taxon>
    </lineage>
</organism>
<sequence>MSAMDMREMDSAGVSVPGQPSAEAVATSREPQHWGRAMAVAISKLADQLASEDAHEALMGRELRLRVTPDPDGARISVWCFPEE</sequence>
<evidence type="ECO:0000256" key="1">
    <source>
        <dbReference type="SAM" id="MobiDB-lite"/>
    </source>
</evidence>
<dbReference type="EMBL" id="JAUSRG010000026">
    <property type="protein sequence ID" value="MDP9907767.1"/>
    <property type="molecule type" value="Genomic_DNA"/>
</dbReference>
<feature type="compositionally biased region" description="Basic and acidic residues" evidence="1">
    <location>
        <begin position="1"/>
        <end position="10"/>
    </location>
</feature>
<evidence type="ECO:0000313" key="5">
    <source>
        <dbReference type="Proteomes" id="UP001242995"/>
    </source>
</evidence>